<reference evidence="3 4" key="1">
    <citation type="submission" date="2024-08" db="EMBL/GenBank/DDBJ databases">
        <title>Insights into the chromosomal genome structure of Flemingia macrophylla.</title>
        <authorList>
            <person name="Ding Y."/>
            <person name="Zhao Y."/>
            <person name="Bi W."/>
            <person name="Wu M."/>
            <person name="Zhao G."/>
            <person name="Gong Y."/>
            <person name="Li W."/>
            <person name="Zhang P."/>
        </authorList>
    </citation>
    <scope>NUCLEOTIDE SEQUENCE [LARGE SCALE GENOMIC DNA]</scope>
    <source>
        <strain evidence="3">DYQJB</strain>
        <tissue evidence="3">Leaf</tissue>
    </source>
</reference>
<evidence type="ECO:0000256" key="1">
    <source>
        <dbReference type="ARBA" id="ARBA00022737"/>
    </source>
</evidence>
<dbReference type="Gene3D" id="1.25.40.10">
    <property type="entry name" value="Tetratricopeptide repeat domain"/>
    <property type="match status" value="1"/>
</dbReference>
<gene>
    <name evidence="3" type="ORF">Fmac_017132</name>
</gene>
<dbReference type="Pfam" id="PF01535">
    <property type="entry name" value="PPR"/>
    <property type="match status" value="2"/>
</dbReference>
<organism evidence="3 4">
    <name type="scientific">Flemingia macrophylla</name>
    <dbReference type="NCBI Taxonomy" id="520843"/>
    <lineage>
        <taxon>Eukaryota</taxon>
        <taxon>Viridiplantae</taxon>
        <taxon>Streptophyta</taxon>
        <taxon>Embryophyta</taxon>
        <taxon>Tracheophyta</taxon>
        <taxon>Spermatophyta</taxon>
        <taxon>Magnoliopsida</taxon>
        <taxon>eudicotyledons</taxon>
        <taxon>Gunneridae</taxon>
        <taxon>Pentapetalae</taxon>
        <taxon>rosids</taxon>
        <taxon>fabids</taxon>
        <taxon>Fabales</taxon>
        <taxon>Fabaceae</taxon>
        <taxon>Papilionoideae</taxon>
        <taxon>50 kb inversion clade</taxon>
        <taxon>NPAAA clade</taxon>
        <taxon>indigoferoid/millettioid clade</taxon>
        <taxon>Phaseoleae</taxon>
        <taxon>Flemingia</taxon>
    </lineage>
</organism>
<dbReference type="Proteomes" id="UP001603857">
    <property type="component" value="Unassembled WGS sequence"/>
</dbReference>
<dbReference type="PROSITE" id="PS51375">
    <property type="entry name" value="PPR"/>
    <property type="match status" value="1"/>
</dbReference>
<dbReference type="EMBL" id="JBGMDY010000006">
    <property type="protein sequence ID" value="KAL2329551.1"/>
    <property type="molecule type" value="Genomic_DNA"/>
</dbReference>
<comment type="caution">
    <text evidence="3">The sequence shown here is derived from an EMBL/GenBank/DDBJ whole genome shotgun (WGS) entry which is preliminary data.</text>
</comment>
<dbReference type="InterPro" id="IPR011990">
    <property type="entry name" value="TPR-like_helical_dom_sf"/>
</dbReference>
<evidence type="ECO:0000313" key="4">
    <source>
        <dbReference type="Proteomes" id="UP001603857"/>
    </source>
</evidence>
<name>A0ABD1M1G9_9FABA</name>
<evidence type="ECO:0000313" key="3">
    <source>
        <dbReference type="EMBL" id="KAL2329551.1"/>
    </source>
</evidence>
<dbReference type="InterPro" id="IPR002885">
    <property type="entry name" value="PPR_rpt"/>
</dbReference>
<protein>
    <recommendedName>
        <fullName evidence="5">Pentatricopeptide repeat-containing protein</fullName>
    </recommendedName>
</protein>
<feature type="repeat" description="PPR" evidence="2">
    <location>
        <begin position="1"/>
        <end position="28"/>
    </location>
</feature>
<sequence>MLDGYSKAGEMNKAFKLFERMLERDIVSWNTLVCGYSKTEDMVMASLSCNDVDCCDENIVTLV</sequence>
<evidence type="ECO:0008006" key="5">
    <source>
        <dbReference type="Google" id="ProtNLM"/>
    </source>
</evidence>
<keyword evidence="1" id="KW-0677">Repeat</keyword>
<evidence type="ECO:0000256" key="2">
    <source>
        <dbReference type="PROSITE-ProRule" id="PRU00708"/>
    </source>
</evidence>
<accession>A0ABD1M1G9</accession>
<dbReference type="NCBIfam" id="TIGR00756">
    <property type="entry name" value="PPR"/>
    <property type="match status" value="1"/>
</dbReference>
<keyword evidence="4" id="KW-1185">Reference proteome</keyword>
<proteinExistence type="predicted"/>
<dbReference type="AlphaFoldDB" id="A0ABD1M1G9"/>